<feature type="compositionally biased region" description="Polar residues" evidence="2">
    <location>
        <begin position="601"/>
        <end position="612"/>
    </location>
</feature>
<feature type="signal peptide" evidence="3">
    <location>
        <begin position="1"/>
        <end position="24"/>
    </location>
</feature>
<reference evidence="4 5" key="1">
    <citation type="submission" date="2017-06" db="EMBL/GenBank/DDBJ databases">
        <authorList>
            <person name="Kim H.J."/>
            <person name="Triplett B.A."/>
        </authorList>
    </citation>
    <scope>NUCLEOTIDE SEQUENCE [LARGE SCALE GENOMIC DNA]</scope>
    <source>
        <strain evidence="4 5">U15</strain>
    </source>
</reference>
<organism evidence="4 5">
    <name type="scientific">Noviherbaspirillum humi</name>
    <dbReference type="NCBI Taxonomy" id="1688639"/>
    <lineage>
        <taxon>Bacteria</taxon>
        <taxon>Pseudomonadati</taxon>
        <taxon>Pseudomonadota</taxon>
        <taxon>Betaproteobacteria</taxon>
        <taxon>Burkholderiales</taxon>
        <taxon>Oxalobacteraceae</taxon>
        <taxon>Noviherbaspirillum</taxon>
    </lineage>
</organism>
<protein>
    <submittedName>
        <fullName evidence="4">Uncharacterized conserved protein</fullName>
    </submittedName>
</protein>
<dbReference type="RefSeq" id="WP_089400591.1">
    <property type="nucleotide sequence ID" value="NZ_FZOT01000013.1"/>
</dbReference>
<dbReference type="PROSITE" id="PS51257">
    <property type="entry name" value="PROKAR_LIPOPROTEIN"/>
    <property type="match status" value="1"/>
</dbReference>
<feature type="compositionally biased region" description="Polar residues" evidence="2">
    <location>
        <begin position="619"/>
        <end position="628"/>
    </location>
</feature>
<dbReference type="AlphaFoldDB" id="A0A239JSZ9"/>
<evidence type="ECO:0000313" key="4">
    <source>
        <dbReference type="EMBL" id="SNT08879.1"/>
    </source>
</evidence>
<keyword evidence="1" id="KW-0677">Repeat</keyword>
<dbReference type="InterPro" id="IPR003409">
    <property type="entry name" value="MORN"/>
</dbReference>
<dbReference type="SMART" id="SM00698">
    <property type="entry name" value="MORN"/>
    <property type="match status" value="6"/>
</dbReference>
<dbReference type="Gene3D" id="2.20.110.10">
    <property type="entry name" value="Histone H3 K4-specific methyltransferase SET7/9 N-terminal domain"/>
    <property type="match status" value="3"/>
</dbReference>
<feature type="region of interest" description="Disordered" evidence="2">
    <location>
        <begin position="599"/>
        <end position="628"/>
    </location>
</feature>
<dbReference type="EMBL" id="FZOT01000013">
    <property type="protein sequence ID" value="SNT08879.1"/>
    <property type="molecule type" value="Genomic_DNA"/>
</dbReference>
<dbReference type="PANTHER" id="PTHR43215">
    <property type="entry name" value="RADIAL SPOKE HEAD 1 HOMOLOG"/>
    <property type="match status" value="1"/>
</dbReference>
<dbReference type="GO" id="GO:0005829">
    <property type="term" value="C:cytosol"/>
    <property type="evidence" value="ECO:0007669"/>
    <property type="project" value="TreeGrafter"/>
</dbReference>
<name>A0A239JSZ9_9BURK</name>
<dbReference type="SUPFAM" id="SSF82185">
    <property type="entry name" value="Histone H3 K4-specific methyltransferase SET7/9 N-terminal domain"/>
    <property type="match status" value="2"/>
</dbReference>
<sequence length="628" mass="67456">MSQKKNWRRAGALIGGAALLAGCAAPVYTVDDGSPVDERLLAAIRIYGKGEQAIRPAIVRSAALKDPDCDTQYDLPFAVAFSYDLPKEKRIAWARGLAVDERLSVIAADPESGLSVGDKLEELDGYNRRNTAKMALELQQLRNRGKPFEVKLADGKTITVKPVKVCRGYTTIAQPEAVETLQDYHWEKSVHPLSLFAADLNADEALWITLWTQGLSEETGARMKTYVYGSRLLKTGLTVASLASGVGAVSSAANQAAAAAGATAGRAASQAALEAAGKKLAEQAADRMRQSLIETVQKAVKAQAQELALDAIKAASVFRDSLSGVSWIASTGFDLADKWALERMTKLDADPLASFSLHAKLAQASLTQNSFVFDEARLKQMTELAAAKGIGEQADMVLAGLDPKDPVAVERFRSERQKLLALARAIPVKTLSAGDTTYHGAFEHDVLTGKVSGNGKVSWANGDAYEGELVQGVRAGRGRMVWANGQSYDGLWQNDMPNGAGNLSFANGDAYEGEVAAGVPHGKGRMRFAGGNRYEGDFDAGLPHGTGQFTWANGDRYEGQWQRNLHHGDGRFFWSSGDVWEGVFAEGRQTEQGVLKRRETMQASQAEVSVTASADKAGQLNQASDEKK</sequence>
<evidence type="ECO:0000256" key="3">
    <source>
        <dbReference type="SAM" id="SignalP"/>
    </source>
</evidence>
<evidence type="ECO:0000256" key="2">
    <source>
        <dbReference type="SAM" id="MobiDB-lite"/>
    </source>
</evidence>
<dbReference type="PANTHER" id="PTHR43215:SF14">
    <property type="entry name" value="RADIAL SPOKE HEAD 1 HOMOLOG"/>
    <property type="match status" value="1"/>
</dbReference>
<keyword evidence="3" id="KW-0732">Signal</keyword>
<evidence type="ECO:0000256" key="1">
    <source>
        <dbReference type="ARBA" id="ARBA00022737"/>
    </source>
</evidence>
<dbReference type="Pfam" id="PF02493">
    <property type="entry name" value="MORN"/>
    <property type="match status" value="5"/>
</dbReference>
<dbReference type="OrthoDB" id="8911971at2"/>
<proteinExistence type="predicted"/>
<evidence type="ECO:0000313" key="5">
    <source>
        <dbReference type="Proteomes" id="UP000198284"/>
    </source>
</evidence>
<keyword evidence="5" id="KW-1185">Reference proteome</keyword>
<gene>
    <name evidence="4" type="ORF">SAMN06265795_11391</name>
</gene>
<dbReference type="Proteomes" id="UP000198284">
    <property type="component" value="Unassembled WGS sequence"/>
</dbReference>
<feature type="chain" id="PRO_5012105093" evidence="3">
    <location>
        <begin position="25"/>
        <end position="628"/>
    </location>
</feature>
<accession>A0A239JSZ9</accession>